<sequence length="231" mass="25313">MASKEITTVAVIGVSRGIGKELVKQLAELEDSQVITSIRLTRTDLEERPNVKFITLDITNESSVTEAVSGVSELDILIINAAMGSNDTLLGTSSDDLFSYLNTNVVGPSRVIIAFLLALLAKQTRKIIVISSTLGSNQLEQGKRTGLNGPYSVSKAALNMLANALSLHTSFLTHCWLILAFYLIGNCPYLPCSSRMLIDDLMFTNSHNMHHRQTDFEFTNGYDFHSLPSTN</sequence>
<gene>
    <name evidence="1" type="ORF">VTL71DRAFT_13240</name>
</gene>
<dbReference type="InterPro" id="IPR052184">
    <property type="entry name" value="SDR_enzymes"/>
</dbReference>
<protein>
    <submittedName>
        <fullName evidence="1">Uncharacterized protein</fullName>
    </submittedName>
</protein>
<proteinExistence type="predicted"/>
<evidence type="ECO:0000313" key="1">
    <source>
        <dbReference type="EMBL" id="KAL2070214.1"/>
    </source>
</evidence>
<dbReference type="Pfam" id="PF00106">
    <property type="entry name" value="adh_short"/>
    <property type="match status" value="1"/>
</dbReference>
<dbReference type="Proteomes" id="UP001595075">
    <property type="component" value="Unassembled WGS sequence"/>
</dbReference>
<dbReference type="EMBL" id="JAZHXI010000006">
    <property type="protein sequence ID" value="KAL2070214.1"/>
    <property type="molecule type" value="Genomic_DNA"/>
</dbReference>
<organism evidence="1 2">
    <name type="scientific">Oculimacula yallundae</name>
    <dbReference type="NCBI Taxonomy" id="86028"/>
    <lineage>
        <taxon>Eukaryota</taxon>
        <taxon>Fungi</taxon>
        <taxon>Dikarya</taxon>
        <taxon>Ascomycota</taxon>
        <taxon>Pezizomycotina</taxon>
        <taxon>Leotiomycetes</taxon>
        <taxon>Helotiales</taxon>
        <taxon>Ploettnerulaceae</taxon>
        <taxon>Oculimacula</taxon>
    </lineage>
</organism>
<keyword evidence="2" id="KW-1185">Reference proteome</keyword>
<dbReference type="PRINTS" id="PR00081">
    <property type="entry name" value="GDHRDH"/>
</dbReference>
<evidence type="ECO:0000313" key="2">
    <source>
        <dbReference type="Proteomes" id="UP001595075"/>
    </source>
</evidence>
<dbReference type="InterPro" id="IPR036291">
    <property type="entry name" value="NAD(P)-bd_dom_sf"/>
</dbReference>
<dbReference type="PANTHER" id="PTHR45458:SF1">
    <property type="entry name" value="SHORT CHAIN DEHYDROGENASE"/>
    <property type="match status" value="1"/>
</dbReference>
<dbReference type="PANTHER" id="PTHR45458">
    <property type="entry name" value="SHORT-CHAIN DEHYDROGENASE/REDUCTASE SDR"/>
    <property type="match status" value="1"/>
</dbReference>
<comment type="caution">
    <text evidence="1">The sequence shown here is derived from an EMBL/GenBank/DDBJ whole genome shotgun (WGS) entry which is preliminary data.</text>
</comment>
<name>A0ABR4CKD0_9HELO</name>
<dbReference type="Gene3D" id="3.40.50.720">
    <property type="entry name" value="NAD(P)-binding Rossmann-like Domain"/>
    <property type="match status" value="1"/>
</dbReference>
<dbReference type="InterPro" id="IPR002347">
    <property type="entry name" value="SDR_fam"/>
</dbReference>
<dbReference type="SUPFAM" id="SSF51735">
    <property type="entry name" value="NAD(P)-binding Rossmann-fold domains"/>
    <property type="match status" value="1"/>
</dbReference>
<reference evidence="1 2" key="1">
    <citation type="journal article" date="2024" name="Commun. Biol.">
        <title>Comparative genomic analysis of thermophilic fungi reveals convergent evolutionary adaptations and gene losses.</title>
        <authorList>
            <person name="Steindorff A.S."/>
            <person name="Aguilar-Pontes M.V."/>
            <person name="Robinson A.J."/>
            <person name="Andreopoulos B."/>
            <person name="LaButti K."/>
            <person name="Kuo A."/>
            <person name="Mondo S."/>
            <person name="Riley R."/>
            <person name="Otillar R."/>
            <person name="Haridas S."/>
            <person name="Lipzen A."/>
            <person name="Grimwood J."/>
            <person name="Schmutz J."/>
            <person name="Clum A."/>
            <person name="Reid I.D."/>
            <person name="Moisan M.C."/>
            <person name="Butler G."/>
            <person name="Nguyen T.T.M."/>
            <person name="Dewar K."/>
            <person name="Conant G."/>
            <person name="Drula E."/>
            <person name="Henrissat B."/>
            <person name="Hansel C."/>
            <person name="Singer S."/>
            <person name="Hutchinson M.I."/>
            <person name="de Vries R.P."/>
            <person name="Natvig D.O."/>
            <person name="Powell A.J."/>
            <person name="Tsang A."/>
            <person name="Grigoriev I.V."/>
        </authorList>
    </citation>
    <scope>NUCLEOTIDE SEQUENCE [LARGE SCALE GENOMIC DNA]</scope>
    <source>
        <strain evidence="1 2">CBS 494.80</strain>
    </source>
</reference>
<accession>A0ABR4CKD0</accession>